<gene>
    <name evidence="3" type="ORF">DFA_04230</name>
</gene>
<evidence type="ECO:0000313" key="3">
    <source>
        <dbReference type="EMBL" id="EGG18734.1"/>
    </source>
</evidence>
<dbReference type="EMBL" id="GL883018">
    <property type="protein sequence ID" value="EGG18734.1"/>
    <property type="molecule type" value="Genomic_DNA"/>
</dbReference>
<dbReference type="KEGG" id="dfa:DFA_04230"/>
<dbReference type="GO" id="GO:0051726">
    <property type="term" value="P:regulation of cell cycle"/>
    <property type="evidence" value="ECO:0007669"/>
    <property type="project" value="InterPro"/>
</dbReference>
<dbReference type="OMA" id="HEWISQP"/>
<dbReference type="RefSeq" id="XP_004366638.1">
    <property type="nucleotide sequence ID" value="XM_004366581.1"/>
</dbReference>
<dbReference type="Pfam" id="PF00134">
    <property type="entry name" value="Cyclin_N"/>
    <property type="match status" value="1"/>
</dbReference>
<dbReference type="AlphaFoldDB" id="F4Q1N3"/>
<reference evidence="4" key="1">
    <citation type="journal article" date="2011" name="Genome Res.">
        <title>Phylogeny-wide analysis of social amoeba genomes highlights ancient origins for complex intercellular communication.</title>
        <authorList>
            <person name="Heidel A.J."/>
            <person name="Lawal H.M."/>
            <person name="Felder M."/>
            <person name="Schilde C."/>
            <person name="Helps N.R."/>
            <person name="Tunggal B."/>
            <person name="Rivero F."/>
            <person name="John U."/>
            <person name="Schleicher M."/>
            <person name="Eichinger L."/>
            <person name="Platzer M."/>
            <person name="Noegel A.A."/>
            <person name="Schaap P."/>
            <person name="Gloeckner G."/>
        </authorList>
    </citation>
    <scope>NUCLEOTIDE SEQUENCE [LARGE SCALE GENOMIC DNA]</scope>
    <source>
        <strain evidence="4">SH3</strain>
    </source>
</reference>
<dbReference type="PANTHER" id="PTHR22896:SF0">
    <property type="entry name" value="CYCLIN N-TERMINAL DOMAIN-CONTAINING PROTEIN"/>
    <property type="match status" value="1"/>
</dbReference>
<dbReference type="PANTHER" id="PTHR22896">
    <property type="entry name" value="CDK5 AND ABL1 ENZYME SUBSTRATE 1"/>
    <property type="match status" value="1"/>
</dbReference>
<evidence type="ECO:0000259" key="2">
    <source>
        <dbReference type="Pfam" id="PF00134"/>
    </source>
</evidence>
<feature type="region of interest" description="Disordered" evidence="1">
    <location>
        <begin position="42"/>
        <end position="64"/>
    </location>
</feature>
<organism evidence="3 4">
    <name type="scientific">Cavenderia fasciculata</name>
    <name type="common">Slime mold</name>
    <name type="synonym">Dictyostelium fasciculatum</name>
    <dbReference type="NCBI Taxonomy" id="261658"/>
    <lineage>
        <taxon>Eukaryota</taxon>
        <taxon>Amoebozoa</taxon>
        <taxon>Evosea</taxon>
        <taxon>Eumycetozoa</taxon>
        <taxon>Dictyostelia</taxon>
        <taxon>Acytosteliales</taxon>
        <taxon>Cavenderiaceae</taxon>
        <taxon>Cavenderia</taxon>
    </lineage>
</organism>
<accession>F4Q1N3</accession>
<dbReference type="InterPro" id="IPR006671">
    <property type="entry name" value="Cyclin_N"/>
</dbReference>
<keyword evidence="4" id="KW-1185">Reference proteome</keyword>
<dbReference type="InterPro" id="IPR012388">
    <property type="entry name" value="CABLES1/2"/>
</dbReference>
<dbReference type="Proteomes" id="UP000007797">
    <property type="component" value="Unassembled WGS sequence"/>
</dbReference>
<protein>
    <recommendedName>
        <fullName evidence="2">Cyclin N-terminal domain-containing protein</fullName>
    </recommendedName>
</protein>
<name>F4Q1N3_CACFS</name>
<feature type="compositionally biased region" description="Polar residues" evidence="1">
    <location>
        <begin position="47"/>
        <end position="64"/>
    </location>
</feature>
<dbReference type="OrthoDB" id="5353095at2759"/>
<proteinExistence type="predicted"/>
<dbReference type="STRING" id="1054147.F4Q1N3"/>
<evidence type="ECO:0000256" key="1">
    <source>
        <dbReference type="SAM" id="MobiDB-lite"/>
    </source>
</evidence>
<dbReference type="InterPro" id="IPR036915">
    <property type="entry name" value="Cyclin-like_sf"/>
</dbReference>
<feature type="domain" description="Cyclin N-terminal" evidence="2">
    <location>
        <begin position="158"/>
        <end position="277"/>
    </location>
</feature>
<sequence>MYVDEYNNNYNVQLTQRIYFTTVSGHPVSVFSMIRGESRKVKIKGKSGTSKESNDTYPSINSSDNQVVTSASKEIGILKSLKGGETSYGHLLGSVYVAPNQPIASDDLDINGVPLKYDPLFLDNSELKTGKHRTVMNLPGYKISIFPYIKKGAIKEELNEQFRQKHEWISQPGVTLYKIRKLKRKLKKIAIMSDIEMSTLALSYVFLEKLILKNIITKPSCKLHASTCLLLAAKFHDPKALESLSPLIESIEKKFPITKKELLASEFNVFSQLSFGLFIDIHDILPHYNRLKIELLDSDQILINSAVKQLYS</sequence>
<dbReference type="Gene3D" id="1.10.472.10">
    <property type="entry name" value="Cyclin-like"/>
    <property type="match status" value="1"/>
</dbReference>
<dbReference type="GeneID" id="14870729"/>
<dbReference type="SUPFAM" id="SSF47954">
    <property type="entry name" value="Cyclin-like"/>
    <property type="match status" value="1"/>
</dbReference>
<evidence type="ECO:0000313" key="4">
    <source>
        <dbReference type="Proteomes" id="UP000007797"/>
    </source>
</evidence>